<proteinExistence type="predicted"/>
<keyword evidence="4" id="KW-1185">Reference proteome</keyword>
<organism evidence="3 4">
    <name type="scientific">Salix brachista</name>
    <dbReference type="NCBI Taxonomy" id="2182728"/>
    <lineage>
        <taxon>Eukaryota</taxon>
        <taxon>Viridiplantae</taxon>
        <taxon>Streptophyta</taxon>
        <taxon>Embryophyta</taxon>
        <taxon>Tracheophyta</taxon>
        <taxon>Spermatophyta</taxon>
        <taxon>Magnoliopsida</taxon>
        <taxon>eudicotyledons</taxon>
        <taxon>Gunneridae</taxon>
        <taxon>Pentapetalae</taxon>
        <taxon>rosids</taxon>
        <taxon>fabids</taxon>
        <taxon>Malpighiales</taxon>
        <taxon>Salicaceae</taxon>
        <taxon>Saliceae</taxon>
        <taxon>Salix</taxon>
    </lineage>
</organism>
<dbReference type="PROSITE" id="PS50280">
    <property type="entry name" value="SET"/>
    <property type="match status" value="1"/>
</dbReference>
<gene>
    <name evidence="3" type="ORF">DKX38_006825</name>
</gene>
<evidence type="ECO:0000313" key="3">
    <source>
        <dbReference type="EMBL" id="KAB5561868.1"/>
    </source>
</evidence>
<evidence type="ECO:0000256" key="1">
    <source>
        <dbReference type="PROSITE-ProRule" id="PRU00339"/>
    </source>
</evidence>
<dbReference type="AlphaFoldDB" id="A0A5N5N4D5"/>
<dbReference type="PROSITE" id="PS50005">
    <property type="entry name" value="TPR"/>
    <property type="match status" value="1"/>
</dbReference>
<name>A0A5N5N4D5_9ROSI</name>
<evidence type="ECO:0000313" key="4">
    <source>
        <dbReference type="Proteomes" id="UP000326939"/>
    </source>
</evidence>
<comment type="caution">
    <text evidence="3">The sequence shown here is derived from an EMBL/GenBank/DDBJ whole genome shotgun (WGS) entry which is preliminary data.</text>
</comment>
<dbReference type="SUPFAM" id="SSF48452">
    <property type="entry name" value="TPR-like"/>
    <property type="match status" value="1"/>
</dbReference>
<dbReference type="InterPro" id="IPR019734">
    <property type="entry name" value="TPR_rpt"/>
</dbReference>
<keyword evidence="1" id="KW-0802">TPR repeat</keyword>
<dbReference type="SMART" id="SM00028">
    <property type="entry name" value="TPR"/>
    <property type="match status" value="4"/>
</dbReference>
<dbReference type="InterPro" id="IPR011990">
    <property type="entry name" value="TPR-like_helical_dom_sf"/>
</dbReference>
<dbReference type="PANTHER" id="PTHR47337">
    <property type="entry name" value="TETRATRICOPEPTIDE REPEAT (TPR)-LIKE SUPERFAMILY PROTEIN"/>
    <property type="match status" value="1"/>
</dbReference>
<reference evidence="4" key="1">
    <citation type="journal article" date="2019" name="Gigascience">
        <title>De novo genome assembly of the endangered Acer yangbiense, a plant species with extremely small populations endemic to Yunnan Province, China.</title>
        <authorList>
            <person name="Yang J."/>
            <person name="Wariss H.M."/>
            <person name="Tao L."/>
            <person name="Zhang R."/>
            <person name="Yun Q."/>
            <person name="Hollingsworth P."/>
            <person name="Dao Z."/>
            <person name="Luo G."/>
            <person name="Guo H."/>
            <person name="Ma Y."/>
            <person name="Sun W."/>
        </authorList>
    </citation>
    <scope>NUCLEOTIDE SEQUENCE [LARGE SCALE GENOMIC DNA]</scope>
    <source>
        <strain evidence="4">cv. br00</strain>
    </source>
</reference>
<sequence length="742" mass="82743">MEKIKCLVPESIKRMVGESSDEDLASTSSTLRHCLLSLPQFQQMIDDLADSDNSLCGKNKKVALELKQKGNESYLTAEYASALASYSQALRVAPMDAVDMNKNLVATLFLNRASLFHVSTKIGFLTESLRDCKRALQISPTYAKAWYRRGKANVDLGNFKDAVNDFNNAKSFELSMDGKRHIETELTIILERQKSTSSKTVQENENCFGHFDEPHQLKISQVSTPDKGRGMASKCDIPQASLVHKEEPYALIQAGGKPFSNFQDKIGTKESHSKPVDLCSDSNPVECFPEHKHECLGVNWPAILPTDIVLAGRILVKSTTQRCSTESNALCDLGLSHSYTQIGPESKLELHIYAIVLLCCLHRSFRLELPIIGVSLSQTIILISQIRVNSMAIVQMKSVDDPPDQFRKLASNGDALTSSLEQVPVGQAIYKAASLFNHSCLPNIHAYFLSRTLFIRTTEYVSTGCPLELSYGPQVGQLDCKDRLRYLADKYSFQCQCRGCSQLNLSDLALNAFCCVNHNCAGVVLESTIINGETHKLNNFPRAPEKQKFDSQLQGHKLNIVDINNMASLVLKFNNSTLQIHPGFCLHCGSHRDLDTSREAINKAWSYIKRLQEAIISKYISGTTLLDASRALGILRSTLHAYNKSVAEAEDNLAQAFCLVRDFHSAREHCQESIKILQTLYDPDHIVIGYEMVKLASIQLSMDDPAAVDSINHLGVIFARYFGPHVDFIVPYQQFLKRVAHR</sequence>
<accession>A0A5N5N4D5</accession>
<dbReference type="Proteomes" id="UP000326939">
    <property type="component" value="Chromosome 4"/>
</dbReference>
<dbReference type="PANTHER" id="PTHR47337:SF1">
    <property type="entry name" value="TETRATRICOPEPTIDE REPEAT (TPR)-LIKE SUPERFAMILY PROTEIN"/>
    <property type="match status" value="1"/>
</dbReference>
<dbReference type="EMBL" id="VDCV01000004">
    <property type="protein sequence ID" value="KAB5561868.1"/>
    <property type="molecule type" value="Genomic_DNA"/>
</dbReference>
<feature type="domain" description="SET" evidence="2">
    <location>
        <begin position="217"/>
        <end position="472"/>
    </location>
</feature>
<dbReference type="InterPro" id="IPR001214">
    <property type="entry name" value="SET_dom"/>
</dbReference>
<protein>
    <recommendedName>
        <fullName evidence="2">SET domain-containing protein</fullName>
    </recommendedName>
</protein>
<dbReference type="InterPro" id="IPR046341">
    <property type="entry name" value="SET_dom_sf"/>
</dbReference>
<feature type="repeat" description="TPR" evidence="1">
    <location>
        <begin position="143"/>
        <end position="176"/>
    </location>
</feature>
<dbReference type="SUPFAM" id="SSF82199">
    <property type="entry name" value="SET domain"/>
    <property type="match status" value="1"/>
</dbReference>
<evidence type="ECO:0000259" key="2">
    <source>
        <dbReference type="PROSITE" id="PS50280"/>
    </source>
</evidence>
<dbReference type="Gene3D" id="1.25.40.10">
    <property type="entry name" value="Tetratricopeptide repeat domain"/>
    <property type="match status" value="2"/>
</dbReference>
<dbReference type="Gene3D" id="2.170.270.10">
    <property type="entry name" value="SET domain"/>
    <property type="match status" value="1"/>
</dbReference>